<dbReference type="PROSITE" id="PS00028">
    <property type="entry name" value="ZINC_FINGER_C2H2_1"/>
    <property type="match status" value="3"/>
</dbReference>
<evidence type="ECO:0000256" key="10">
    <source>
        <dbReference type="PROSITE-ProRule" id="PRU00042"/>
    </source>
</evidence>
<feature type="domain" description="C2H2-type" evidence="11">
    <location>
        <begin position="94"/>
        <end position="121"/>
    </location>
</feature>
<dbReference type="OrthoDB" id="10249535at2759"/>
<dbReference type="Gene3D" id="3.30.160.60">
    <property type="entry name" value="Classic Zinc Finger"/>
    <property type="match status" value="3"/>
</dbReference>
<dbReference type="Proteomes" id="UP000007801">
    <property type="component" value="Unassembled WGS sequence"/>
</dbReference>
<name>B3LW81_DROAN</name>
<dbReference type="InterPro" id="IPR036236">
    <property type="entry name" value="Znf_C2H2_sf"/>
</dbReference>
<evidence type="ECO:0000256" key="7">
    <source>
        <dbReference type="ARBA" id="ARBA00023125"/>
    </source>
</evidence>
<keyword evidence="7" id="KW-0238">DNA-binding</keyword>
<dbReference type="SMR" id="B3LW81"/>
<dbReference type="GO" id="GO:0003677">
    <property type="term" value="F:DNA binding"/>
    <property type="evidence" value="ECO:0007669"/>
    <property type="project" value="UniProtKB-KW"/>
</dbReference>
<dbReference type="HOGENOM" id="CLU_002678_2_1_1"/>
<evidence type="ECO:0000256" key="5">
    <source>
        <dbReference type="ARBA" id="ARBA00022833"/>
    </source>
</evidence>
<evidence type="ECO:0000256" key="3">
    <source>
        <dbReference type="ARBA" id="ARBA00022737"/>
    </source>
</evidence>
<dbReference type="PROSITE" id="PS50157">
    <property type="entry name" value="ZINC_FINGER_C2H2_2"/>
    <property type="match status" value="3"/>
</dbReference>
<sequence>MILRKKEYVCHCGEVLPSKARFLWHKETHDLKPKCCPYCCDRFVHANSLRRHIRLAHSEKFDYSEPIECPMCKQTFAKTSIKAHMATHSTDPQYDCTICNKSFSTKWNLKIHSWVHANRTAKPFKCEYCPKAFVRELDFKNHINAHKQIKPYTVRVLRLQVHPQVQLHAASTRAPRNQEFYMRSVRQVFPPALLSY</sequence>
<reference evidence="12 13" key="1">
    <citation type="journal article" date="2007" name="Nature">
        <title>Evolution of genes and genomes on the Drosophila phylogeny.</title>
        <authorList>
            <consortium name="Drosophila 12 Genomes Consortium"/>
            <person name="Clark A.G."/>
            <person name="Eisen M.B."/>
            <person name="Smith D.R."/>
            <person name="Bergman C.M."/>
            <person name="Oliver B."/>
            <person name="Markow T.A."/>
            <person name="Kaufman T.C."/>
            <person name="Kellis M."/>
            <person name="Gelbart W."/>
            <person name="Iyer V.N."/>
            <person name="Pollard D.A."/>
            <person name="Sackton T.B."/>
            <person name="Larracuente A.M."/>
            <person name="Singh N.D."/>
            <person name="Abad J.P."/>
            <person name="Abt D.N."/>
            <person name="Adryan B."/>
            <person name="Aguade M."/>
            <person name="Akashi H."/>
            <person name="Anderson W.W."/>
            <person name="Aquadro C.F."/>
            <person name="Ardell D.H."/>
            <person name="Arguello R."/>
            <person name="Artieri C.G."/>
            <person name="Barbash D.A."/>
            <person name="Barker D."/>
            <person name="Barsanti P."/>
            <person name="Batterham P."/>
            <person name="Batzoglou S."/>
            <person name="Begun D."/>
            <person name="Bhutkar A."/>
            <person name="Blanco E."/>
            <person name="Bosak S.A."/>
            <person name="Bradley R.K."/>
            <person name="Brand A.D."/>
            <person name="Brent M.R."/>
            <person name="Brooks A.N."/>
            <person name="Brown R.H."/>
            <person name="Butlin R.K."/>
            <person name="Caggese C."/>
            <person name="Calvi B.R."/>
            <person name="Bernardo de Carvalho A."/>
            <person name="Caspi A."/>
            <person name="Castrezana S."/>
            <person name="Celniker S.E."/>
            <person name="Chang J.L."/>
            <person name="Chapple C."/>
            <person name="Chatterji S."/>
            <person name="Chinwalla A."/>
            <person name="Civetta A."/>
            <person name="Clifton S.W."/>
            <person name="Comeron J.M."/>
            <person name="Costello J.C."/>
            <person name="Coyne J.A."/>
            <person name="Daub J."/>
            <person name="David R.G."/>
            <person name="Delcher A.L."/>
            <person name="Delehaunty K."/>
            <person name="Do C.B."/>
            <person name="Ebling H."/>
            <person name="Edwards K."/>
            <person name="Eickbush T."/>
            <person name="Evans J.D."/>
            <person name="Filipski A."/>
            <person name="Findeiss S."/>
            <person name="Freyhult E."/>
            <person name="Fulton L."/>
            <person name="Fulton R."/>
            <person name="Garcia A.C."/>
            <person name="Gardiner A."/>
            <person name="Garfield D.A."/>
            <person name="Garvin B.E."/>
            <person name="Gibson G."/>
            <person name="Gilbert D."/>
            <person name="Gnerre S."/>
            <person name="Godfrey J."/>
            <person name="Good R."/>
            <person name="Gotea V."/>
            <person name="Gravely B."/>
            <person name="Greenberg A.J."/>
            <person name="Griffiths-Jones S."/>
            <person name="Gross S."/>
            <person name="Guigo R."/>
            <person name="Gustafson E.A."/>
            <person name="Haerty W."/>
            <person name="Hahn M.W."/>
            <person name="Halligan D.L."/>
            <person name="Halpern A.L."/>
            <person name="Halter G.M."/>
            <person name="Han M.V."/>
            <person name="Heger A."/>
            <person name="Hillier L."/>
            <person name="Hinrichs A.S."/>
            <person name="Holmes I."/>
            <person name="Hoskins R.A."/>
            <person name="Hubisz M.J."/>
            <person name="Hultmark D."/>
            <person name="Huntley M.A."/>
            <person name="Jaffe D.B."/>
            <person name="Jagadeeshan S."/>
            <person name="Jeck W.R."/>
            <person name="Johnson J."/>
            <person name="Jones C.D."/>
            <person name="Jordan W.C."/>
            <person name="Karpen G.H."/>
            <person name="Kataoka E."/>
            <person name="Keightley P.D."/>
            <person name="Kheradpour P."/>
            <person name="Kirkness E.F."/>
            <person name="Koerich L.B."/>
            <person name="Kristiansen K."/>
            <person name="Kudrna D."/>
            <person name="Kulathinal R.J."/>
            <person name="Kumar S."/>
            <person name="Kwok R."/>
            <person name="Lander E."/>
            <person name="Langley C.H."/>
            <person name="Lapoint R."/>
            <person name="Lazzaro B.P."/>
            <person name="Lee S.J."/>
            <person name="Levesque L."/>
            <person name="Li R."/>
            <person name="Lin C.F."/>
            <person name="Lin M.F."/>
            <person name="Lindblad-Toh K."/>
            <person name="Llopart A."/>
            <person name="Long M."/>
            <person name="Low L."/>
            <person name="Lozovsky E."/>
            <person name="Lu J."/>
            <person name="Luo M."/>
            <person name="Machado C.A."/>
            <person name="Makalowski W."/>
            <person name="Marzo M."/>
            <person name="Matsuda M."/>
            <person name="Matzkin L."/>
            <person name="McAllister B."/>
            <person name="McBride C.S."/>
            <person name="McKernan B."/>
            <person name="McKernan K."/>
            <person name="Mendez-Lago M."/>
            <person name="Minx P."/>
            <person name="Mollenhauer M.U."/>
            <person name="Montooth K."/>
            <person name="Mount S.M."/>
            <person name="Mu X."/>
            <person name="Myers E."/>
            <person name="Negre B."/>
            <person name="Newfeld S."/>
            <person name="Nielsen R."/>
            <person name="Noor M.A."/>
            <person name="O'Grady P."/>
            <person name="Pachter L."/>
            <person name="Papaceit M."/>
            <person name="Parisi M.J."/>
            <person name="Parisi M."/>
            <person name="Parts L."/>
            <person name="Pedersen J.S."/>
            <person name="Pesole G."/>
            <person name="Phillippy A.M."/>
            <person name="Ponting C.P."/>
            <person name="Pop M."/>
            <person name="Porcelli D."/>
            <person name="Powell J.R."/>
            <person name="Prohaska S."/>
            <person name="Pruitt K."/>
            <person name="Puig M."/>
            <person name="Quesneville H."/>
            <person name="Ram K.R."/>
            <person name="Rand D."/>
            <person name="Rasmussen M.D."/>
            <person name="Reed L.K."/>
            <person name="Reenan R."/>
            <person name="Reily A."/>
            <person name="Remington K.A."/>
            <person name="Rieger T.T."/>
            <person name="Ritchie M.G."/>
            <person name="Robin C."/>
            <person name="Rogers Y.H."/>
            <person name="Rohde C."/>
            <person name="Rozas J."/>
            <person name="Rubenfield M.J."/>
            <person name="Ruiz A."/>
            <person name="Russo S."/>
            <person name="Salzberg S.L."/>
            <person name="Sanchez-Gracia A."/>
            <person name="Saranga D.J."/>
            <person name="Sato H."/>
            <person name="Schaeffer S.W."/>
            <person name="Schatz M.C."/>
            <person name="Schlenke T."/>
            <person name="Schwartz R."/>
            <person name="Segarra C."/>
            <person name="Singh R.S."/>
            <person name="Sirot L."/>
            <person name="Sirota M."/>
            <person name="Sisneros N.B."/>
            <person name="Smith C.D."/>
            <person name="Smith T.F."/>
            <person name="Spieth J."/>
            <person name="Stage D.E."/>
            <person name="Stark A."/>
            <person name="Stephan W."/>
            <person name="Strausberg R.L."/>
            <person name="Strempel S."/>
            <person name="Sturgill D."/>
            <person name="Sutton G."/>
            <person name="Sutton G.G."/>
            <person name="Tao W."/>
            <person name="Teichmann S."/>
            <person name="Tobari Y.N."/>
            <person name="Tomimura Y."/>
            <person name="Tsolas J.M."/>
            <person name="Valente V.L."/>
            <person name="Venter E."/>
            <person name="Venter J.C."/>
            <person name="Vicario S."/>
            <person name="Vieira F.G."/>
            <person name="Vilella A.J."/>
            <person name="Villasante A."/>
            <person name="Walenz B."/>
            <person name="Wang J."/>
            <person name="Wasserman M."/>
            <person name="Watts T."/>
            <person name="Wilson D."/>
            <person name="Wilson R.K."/>
            <person name="Wing R.A."/>
            <person name="Wolfner M.F."/>
            <person name="Wong A."/>
            <person name="Wong G.K."/>
            <person name="Wu C.I."/>
            <person name="Wu G."/>
            <person name="Yamamoto D."/>
            <person name="Yang H.P."/>
            <person name="Yang S.P."/>
            <person name="Yorke J.A."/>
            <person name="Yoshida K."/>
            <person name="Zdobnov E."/>
            <person name="Zhang P."/>
            <person name="Zhang Y."/>
            <person name="Zimin A.V."/>
            <person name="Baldwin J."/>
            <person name="Abdouelleil A."/>
            <person name="Abdulkadir J."/>
            <person name="Abebe A."/>
            <person name="Abera B."/>
            <person name="Abreu J."/>
            <person name="Acer S.C."/>
            <person name="Aftuck L."/>
            <person name="Alexander A."/>
            <person name="An P."/>
            <person name="Anderson E."/>
            <person name="Anderson S."/>
            <person name="Arachi H."/>
            <person name="Azer M."/>
            <person name="Bachantsang P."/>
            <person name="Barry A."/>
            <person name="Bayul T."/>
            <person name="Berlin A."/>
            <person name="Bessette D."/>
            <person name="Bloom T."/>
            <person name="Blye J."/>
            <person name="Boguslavskiy L."/>
            <person name="Bonnet C."/>
            <person name="Boukhgalter B."/>
            <person name="Bourzgui I."/>
            <person name="Brown A."/>
            <person name="Cahill P."/>
            <person name="Channer S."/>
            <person name="Cheshatsang Y."/>
            <person name="Chuda L."/>
            <person name="Citroen M."/>
            <person name="Collymore A."/>
            <person name="Cooke P."/>
            <person name="Costello M."/>
            <person name="D'Aco K."/>
            <person name="Daza R."/>
            <person name="De Haan G."/>
            <person name="DeGray S."/>
            <person name="DeMaso C."/>
            <person name="Dhargay N."/>
            <person name="Dooley K."/>
            <person name="Dooley E."/>
            <person name="Doricent M."/>
            <person name="Dorje P."/>
            <person name="Dorjee K."/>
            <person name="Dupes A."/>
            <person name="Elong R."/>
            <person name="Falk J."/>
            <person name="Farina A."/>
            <person name="Faro S."/>
            <person name="Ferguson D."/>
            <person name="Fisher S."/>
            <person name="Foley C.D."/>
            <person name="Franke A."/>
            <person name="Friedrich D."/>
            <person name="Gadbois L."/>
            <person name="Gearin G."/>
            <person name="Gearin C.R."/>
            <person name="Giannoukos G."/>
            <person name="Goode T."/>
            <person name="Graham J."/>
            <person name="Grandbois E."/>
            <person name="Grewal S."/>
            <person name="Gyaltsen K."/>
            <person name="Hafez N."/>
            <person name="Hagos B."/>
            <person name="Hall J."/>
            <person name="Henson C."/>
            <person name="Hollinger A."/>
            <person name="Honan T."/>
            <person name="Huard M.D."/>
            <person name="Hughes L."/>
            <person name="Hurhula B."/>
            <person name="Husby M.E."/>
            <person name="Kamat A."/>
            <person name="Kanga B."/>
            <person name="Kashin S."/>
            <person name="Khazanovich D."/>
            <person name="Kisner P."/>
            <person name="Lance K."/>
            <person name="Lara M."/>
            <person name="Lee W."/>
            <person name="Lennon N."/>
            <person name="Letendre F."/>
            <person name="LeVine R."/>
            <person name="Lipovsky A."/>
            <person name="Liu X."/>
            <person name="Liu J."/>
            <person name="Liu S."/>
            <person name="Lokyitsang T."/>
            <person name="Lokyitsang Y."/>
            <person name="Lubonja R."/>
            <person name="Lui A."/>
            <person name="MacDonald P."/>
            <person name="Magnisalis V."/>
            <person name="Maru K."/>
            <person name="Matthews C."/>
            <person name="McCusker W."/>
            <person name="McDonough S."/>
            <person name="Mehta T."/>
            <person name="Meldrim J."/>
            <person name="Meneus L."/>
            <person name="Mihai O."/>
            <person name="Mihalev A."/>
            <person name="Mihova T."/>
            <person name="Mittelman R."/>
            <person name="Mlenga V."/>
            <person name="Montmayeur A."/>
            <person name="Mulrain L."/>
            <person name="Navidi A."/>
            <person name="Naylor J."/>
            <person name="Negash T."/>
            <person name="Nguyen T."/>
            <person name="Nguyen N."/>
            <person name="Nicol R."/>
            <person name="Norbu C."/>
            <person name="Norbu N."/>
            <person name="Novod N."/>
            <person name="O'Neill B."/>
            <person name="Osman S."/>
            <person name="Markiewicz E."/>
            <person name="Oyono O.L."/>
            <person name="Patti C."/>
            <person name="Phunkhang P."/>
            <person name="Pierre F."/>
            <person name="Priest M."/>
            <person name="Raghuraman S."/>
            <person name="Rege F."/>
            <person name="Reyes R."/>
            <person name="Rise C."/>
            <person name="Rogov P."/>
            <person name="Ross K."/>
            <person name="Ryan E."/>
            <person name="Settipalli S."/>
            <person name="Shea T."/>
            <person name="Sherpa N."/>
            <person name="Shi L."/>
            <person name="Shih D."/>
            <person name="Sparrow T."/>
            <person name="Spaulding J."/>
            <person name="Stalker J."/>
            <person name="Stange-Thomann N."/>
            <person name="Stavropoulos S."/>
            <person name="Stone C."/>
            <person name="Strader C."/>
            <person name="Tesfaye S."/>
            <person name="Thomson T."/>
            <person name="Thoulutsang Y."/>
            <person name="Thoulutsang D."/>
            <person name="Topham K."/>
            <person name="Topping I."/>
            <person name="Tsamla T."/>
            <person name="Vassiliev H."/>
            <person name="Vo A."/>
            <person name="Wangchuk T."/>
            <person name="Wangdi T."/>
            <person name="Weiand M."/>
            <person name="Wilkinson J."/>
            <person name="Wilson A."/>
            <person name="Yadav S."/>
            <person name="Young G."/>
            <person name="Yu Q."/>
            <person name="Zembek L."/>
            <person name="Zhong D."/>
            <person name="Zimmer A."/>
            <person name="Zwirko Z."/>
            <person name="Jaffe D.B."/>
            <person name="Alvarez P."/>
            <person name="Brockman W."/>
            <person name="Butler J."/>
            <person name="Chin C."/>
            <person name="Gnerre S."/>
            <person name="Grabherr M."/>
            <person name="Kleber M."/>
            <person name="Mauceli E."/>
            <person name="MacCallum I."/>
        </authorList>
    </citation>
    <scope>NUCLEOTIDE SEQUENCE [LARGE SCALE GENOMIC DNA]</scope>
    <source>
        <strain evidence="13">Tucson 14024-0371.13</strain>
    </source>
</reference>
<keyword evidence="3" id="KW-0677">Repeat</keyword>
<organism evidence="12 13">
    <name type="scientific">Drosophila ananassae</name>
    <name type="common">Fruit fly</name>
    <dbReference type="NCBI Taxonomy" id="7217"/>
    <lineage>
        <taxon>Eukaryota</taxon>
        <taxon>Metazoa</taxon>
        <taxon>Ecdysozoa</taxon>
        <taxon>Arthropoda</taxon>
        <taxon>Hexapoda</taxon>
        <taxon>Insecta</taxon>
        <taxon>Pterygota</taxon>
        <taxon>Neoptera</taxon>
        <taxon>Endopterygota</taxon>
        <taxon>Diptera</taxon>
        <taxon>Brachycera</taxon>
        <taxon>Muscomorpha</taxon>
        <taxon>Ephydroidea</taxon>
        <taxon>Drosophilidae</taxon>
        <taxon>Drosophila</taxon>
        <taxon>Sophophora</taxon>
    </lineage>
</organism>
<keyword evidence="13" id="KW-1185">Reference proteome</keyword>
<keyword evidence="5" id="KW-0862">Zinc</keyword>
<dbReference type="AlphaFoldDB" id="B3LW81"/>
<keyword evidence="8" id="KW-0804">Transcription</keyword>
<evidence type="ECO:0000256" key="1">
    <source>
        <dbReference type="ARBA" id="ARBA00004123"/>
    </source>
</evidence>
<evidence type="ECO:0000256" key="6">
    <source>
        <dbReference type="ARBA" id="ARBA00023015"/>
    </source>
</evidence>
<dbReference type="PANTHER" id="PTHR24383">
    <property type="entry name" value="ZINC FINGER PROTEIN"/>
    <property type="match status" value="1"/>
</dbReference>
<evidence type="ECO:0000313" key="12">
    <source>
        <dbReference type="EMBL" id="EDV42659.2"/>
    </source>
</evidence>
<keyword evidence="6" id="KW-0805">Transcription regulation</keyword>
<accession>B3LW81</accession>
<protein>
    <recommendedName>
        <fullName evidence="11">C2H2-type domain-containing protein</fullName>
    </recommendedName>
</protein>
<evidence type="ECO:0000313" key="13">
    <source>
        <dbReference type="Proteomes" id="UP000007801"/>
    </source>
</evidence>
<proteinExistence type="predicted"/>
<evidence type="ECO:0000256" key="8">
    <source>
        <dbReference type="ARBA" id="ARBA00023163"/>
    </source>
</evidence>
<evidence type="ECO:0000256" key="2">
    <source>
        <dbReference type="ARBA" id="ARBA00022723"/>
    </source>
</evidence>
<feature type="domain" description="C2H2-type" evidence="11">
    <location>
        <begin position="124"/>
        <end position="151"/>
    </location>
</feature>
<evidence type="ECO:0000256" key="9">
    <source>
        <dbReference type="ARBA" id="ARBA00023242"/>
    </source>
</evidence>
<dbReference type="Pfam" id="PF00096">
    <property type="entry name" value="zf-C2H2"/>
    <property type="match status" value="2"/>
</dbReference>
<keyword evidence="2" id="KW-0479">Metal-binding</keyword>
<dbReference type="EMBL" id="CH902617">
    <property type="protein sequence ID" value="EDV42659.2"/>
    <property type="molecule type" value="Genomic_DNA"/>
</dbReference>
<dbReference type="SUPFAM" id="SSF57667">
    <property type="entry name" value="beta-beta-alpha zinc fingers"/>
    <property type="match status" value="1"/>
</dbReference>
<dbReference type="FunFam" id="3.30.160.60:FF:000100">
    <property type="entry name" value="Zinc finger 45-like"/>
    <property type="match status" value="1"/>
</dbReference>
<comment type="subcellular location">
    <subcellularLocation>
        <location evidence="1">Nucleus</location>
    </subcellularLocation>
</comment>
<dbReference type="GO" id="GO:0005634">
    <property type="term" value="C:nucleus"/>
    <property type="evidence" value="ECO:0007669"/>
    <property type="project" value="UniProtKB-SubCell"/>
</dbReference>
<dbReference type="SMART" id="SM00355">
    <property type="entry name" value="ZnF_C2H2"/>
    <property type="match status" value="5"/>
</dbReference>
<dbReference type="eggNOG" id="KOG1721">
    <property type="taxonomic scope" value="Eukaryota"/>
</dbReference>
<evidence type="ECO:0000259" key="11">
    <source>
        <dbReference type="PROSITE" id="PS50157"/>
    </source>
</evidence>
<dbReference type="InParanoid" id="B3LW81"/>
<keyword evidence="4 10" id="KW-0863">Zinc-finger</keyword>
<feature type="domain" description="C2H2-type" evidence="11">
    <location>
        <begin position="34"/>
        <end position="62"/>
    </location>
</feature>
<dbReference type="PANTHER" id="PTHR24383:SF20">
    <property type="entry name" value="C2H2-TYPE DOMAIN-CONTAINING PROTEIN"/>
    <property type="match status" value="1"/>
</dbReference>
<gene>
    <name evidence="12" type="primary">Dana\GF18103</name>
    <name evidence="12" type="synonym">dana_GLEANR_19363</name>
    <name evidence="12" type="ORF">GF18103</name>
</gene>
<dbReference type="KEGG" id="dan:6500881"/>
<evidence type="ECO:0000256" key="4">
    <source>
        <dbReference type="ARBA" id="ARBA00022771"/>
    </source>
</evidence>
<dbReference type="GeneID" id="6500881"/>
<dbReference type="GO" id="GO:0008270">
    <property type="term" value="F:zinc ion binding"/>
    <property type="evidence" value="ECO:0007669"/>
    <property type="project" value="UniProtKB-KW"/>
</dbReference>
<keyword evidence="9" id="KW-0539">Nucleus</keyword>
<dbReference type="InterPro" id="IPR013087">
    <property type="entry name" value="Znf_C2H2_type"/>
</dbReference>